<dbReference type="SMART" id="SM00849">
    <property type="entry name" value="Lactamase_B"/>
    <property type="match status" value="1"/>
</dbReference>
<organism evidence="4 5">
    <name type="scientific">Exiguobacterium oxidotolerans</name>
    <dbReference type="NCBI Taxonomy" id="223958"/>
    <lineage>
        <taxon>Bacteria</taxon>
        <taxon>Bacillati</taxon>
        <taxon>Bacillota</taxon>
        <taxon>Bacilli</taxon>
        <taxon>Bacillales</taxon>
        <taxon>Bacillales Family XII. Incertae Sedis</taxon>
        <taxon>Exiguobacterium</taxon>
    </lineage>
</organism>
<dbReference type="EMBL" id="CABWKQ010000023">
    <property type="protein sequence ID" value="VWX36838.1"/>
    <property type="molecule type" value="Genomic_DNA"/>
</dbReference>
<dbReference type="PANTHER" id="PTHR43546:SF3">
    <property type="entry name" value="UPF0173 METAL-DEPENDENT HYDROLASE MJ1163"/>
    <property type="match status" value="1"/>
</dbReference>
<dbReference type="HAMAP" id="MF_00457">
    <property type="entry name" value="UPF0173"/>
    <property type="match status" value="1"/>
</dbReference>
<feature type="domain" description="Metallo-beta-lactamase" evidence="3">
    <location>
        <begin position="7"/>
        <end position="193"/>
    </location>
</feature>
<dbReference type="Pfam" id="PF12706">
    <property type="entry name" value="Lactamase_B_2"/>
    <property type="match status" value="1"/>
</dbReference>
<evidence type="ECO:0000313" key="4">
    <source>
        <dbReference type="EMBL" id="VWX36838.1"/>
    </source>
</evidence>
<dbReference type="Gene3D" id="3.60.15.10">
    <property type="entry name" value="Ribonuclease Z/Hydroxyacylglutathione hydrolase-like"/>
    <property type="match status" value="1"/>
</dbReference>
<keyword evidence="5" id="KW-1185">Reference proteome</keyword>
<evidence type="ECO:0000313" key="5">
    <source>
        <dbReference type="Proteomes" id="UP000439752"/>
    </source>
</evidence>
<reference evidence="4 5" key="1">
    <citation type="submission" date="2019-10" db="EMBL/GenBank/DDBJ databases">
        <authorList>
            <person name="Karimi E."/>
        </authorList>
    </citation>
    <scope>NUCLEOTIDE SEQUENCE [LARGE SCALE GENOMIC DNA]</scope>
    <source>
        <strain evidence="4">Exiguobacterium sp. 9Y</strain>
    </source>
</reference>
<dbReference type="SUPFAM" id="SSF56281">
    <property type="entry name" value="Metallo-hydrolase/oxidoreductase"/>
    <property type="match status" value="1"/>
</dbReference>
<dbReference type="GO" id="GO:0016787">
    <property type="term" value="F:hydrolase activity"/>
    <property type="evidence" value="ECO:0007669"/>
    <property type="project" value="UniProtKB-UniRule"/>
</dbReference>
<dbReference type="Proteomes" id="UP000439752">
    <property type="component" value="Unassembled WGS sequence"/>
</dbReference>
<comment type="similarity">
    <text evidence="2">Belongs to the UPF0173 family.</text>
</comment>
<evidence type="ECO:0000256" key="2">
    <source>
        <dbReference type="HAMAP-Rule" id="MF_00457"/>
    </source>
</evidence>
<sequence length="229" mass="25056">MKVTYHGQSTVTIETNGQHIVIDPFFSGNDKAMTKPEDVKVDFILLTHAHADHMADAETIAKSTGATIVATHELATYLSFKGLNVHPMNIGGQFEFPFGKVKMTQAFHSSSIIDEEKQTIMYMGMPAGFLLTIEDKLLYHAGDTALFGDLALYGAHHDIDLAFLPIGDNFTMGPEDALIAADMLQANAVVPIHYDTFDLIKQDAKSFCDELEAQGQTGHPLAIDESLEL</sequence>
<dbReference type="InterPro" id="IPR036866">
    <property type="entry name" value="RibonucZ/Hydroxyglut_hydro"/>
</dbReference>
<keyword evidence="1 2" id="KW-0378">Hydrolase</keyword>
<dbReference type="PANTHER" id="PTHR43546">
    <property type="entry name" value="UPF0173 METAL-DEPENDENT HYDROLASE MJ1163-RELATED"/>
    <property type="match status" value="1"/>
</dbReference>
<protein>
    <recommendedName>
        <fullName evidence="2">UPF0173 metal-dependent hydrolase EXIGUO9Y_30071</fullName>
    </recommendedName>
</protein>
<dbReference type="RefSeq" id="WP_159172390.1">
    <property type="nucleotide sequence ID" value="NZ_LR732308.1"/>
</dbReference>
<gene>
    <name evidence="4" type="primary">ytkL</name>
    <name evidence="4" type="ORF">EXIGUO9Y_30071</name>
</gene>
<accession>A0A653ID77</accession>
<evidence type="ECO:0000256" key="1">
    <source>
        <dbReference type="ARBA" id="ARBA00022801"/>
    </source>
</evidence>
<dbReference type="NCBIfam" id="NF001911">
    <property type="entry name" value="PRK00685.1"/>
    <property type="match status" value="1"/>
</dbReference>
<name>A0A653ID77_9BACL</name>
<dbReference type="InterPro" id="IPR050114">
    <property type="entry name" value="UPF0173_UPF0282_UlaG_hydrolase"/>
</dbReference>
<dbReference type="InterPro" id="IPR022877">
    <property type="entry name" value="UPF0173"/>
</dbReference>
<evidence type="ECO:0000259" key="3">
    <source>
        <dbReference type="SMART" id="SM00849"/>
    </source>
</evidence>
<dbReference type="InterPro" id="IPR001279">
    <property type="entry name" value="Metallo-B-lactamas"/>
</dbReference>
<proteinExistence type="inferred from homology"/>
<dbReference type="AlphaFoldDB" id="A0A653ID77"/>